<dbReference type="AlphaFoldDB" id="B8KRY0"/>
<evidence type="ECO:0000259" key="3">
    <source>
        <dbReference type="Pfam" id="PF17746"/>
    </source>
</evidence>
<feature type="domain" description="SfsA N-terminal OB" evidence="3">
    <location>
        <begin position="17"/>
        <end position="82"/>
    </location>
</feature>
<protein>
    <recommendedName>
        <fullName evidence="1">Sugar fermentation stimulation protein homolog</fullName>
    </recommendedName>
</protein>
<dbReference type="HOGENOM" id="CLU_052299_2_0_6"/>
<comment type="similarity">
    <text evidence="1">Belongs to the SfsA family.</text>
</comment>
<dbReference type="InterPro" id="IPR041465">
    <property type="entry name" value="SfsA_N"/>
</dbReference>
<organism evidence="4 5">
    <name type="scientific">Luminiphilus syltensis NOR5-1B</name>
    <dbReference type="NCBI Taxonomy" id="565045"/>
    <lineage>
        <taxon>Bacteria</taxon>
        <taxon>Pseudomonadati</taxon>
        <taxon>Pseudomonadota</taxon>
        <taxon>Gammaproteobacteria</taxon>
        <taxon>Cellvibrionales</taxon>
        <taxon>Halieaceae</taxon>
        <taxon>Luminiphilus</taxon>
    </lineage>
</organism>
<evidence type="ECO:0000313" key="4">
    <source>
        <dbReference type="EMBL" id="EED36233.1"/>
    </source>
</evidence>
<dbReference type="Pfam" id="PF03749">
    <property type="entry name" value="SfsA"/>
    <property type="match status" value="1"/>
</dbReference>
<dbReference type="Proteomes" id="UP000004699">
    <property type="component" value="Unassembled WGS sequence"/>
</dbReference>
<reference evidence="5" key="1">
    <citation type="journal article" date="2013" name="BMC Microbiol.">
        <title>Taxonomy and evolution of bacteriochlorophyll a-containing members of the OM60/NOR5 clade of marine gammaproteobacteria: description of Luminiphilus syltensis gen. nov., sp. nov., reclassification of Haliea rubra as Pseudohaliea rubra gen. nov., comb. nov., and emendation of Chromatocurvus halotolerans.</title>
        <authorList>
            <person name="Spring S."/>
            <person name="Riedel T."/>
            <person name="Sproer C."/>
            <person name="Yan S."/>
            <person name="Harder J."/>
            <person name="Fuchs B.M."/>
        </authorList>
    </citation>
    <scope>NUCLEOTIDE SEQUENCE [LARGE SCALE GENOMIC DNA]</scope>
    <source>
        <strain evidence="5">NOR51-B</strain>
    </source>
</reference>
<proteinExistence type="inferred from homology"/>
<dbReference type="PANTHER" id="PTHR30545">
    <property type="entry name" value="SUGAR FERMENTATION STIMULATION PROTEIN A"/>
    <property type="match status" value="1"/>
</dbReference>
<dbReference type="eggNOG" id="COG1489">
    <property type="taxonomic scope" value="Bacteria"/>
</dbReference>
<dbReference type="Gene3D" id="2.40.50.580">
    <property type="match status" value="1"/>
</dbReference>
<dbReference type="InterPro" id="IPR040452">
    <property type="entry name" value="SfsA_C"/>
</dbReference>
<keyword evidence="5" id="KW-1185">Reference proteome</keyword>
<dbReference type="Gene3D" id="3.40.1350.60">
    <property type="match status" value="1"/>
</dbReference>
<dbReference type="GO" id="GO:0003677">
    <property type="term" value="F:DNA binding"/>
    <property type="evidence" value="ECO:0007669"/>
    <property type="project" value="InterPro"/>
</dbReference>
<evidence type="ECO:0000256" key="1">
    <source>
        <dbReference type="HAMAP-Rule" id="MF_00095"/>
    </source>
</evidence>
<dbReference type="STRING" id="565045.NOR51B_2182"/>
<dbReference type="FunFam" id="2.40.50.580:FF:000001">
    <property type="entry name" value="Sugar fermentation stimulation protein A"/>
    <property type="match status" value="1"/>
</dbReference>
<gene>
    <name evidence="1 4" type="primary">sfsA</name>
    <name evidence="4" type="ORF">NOR51B_2182</name>
</gene>
<dbReference type="Pfam" id="PF17746">
    <property type="entry name" value="SfsA_N"/>
    <property type="match status" value="1"/>
</dbReference>
<dbReference type="PANTHER" id="PTHR30545:SF2">
    <property type="entry name" value="SUGAR FERMENTATION STIMULATION PROTEIN A"/>
    <property type="match status" value="1"/>
</dbReference>
<dbReference type="HAMAP" id="MF_00095">
    <property type="entry name" value="SfsA"/>
    <property type="match status" value="1"/>
</dbReference>
<sequence length="237" mass="25924">MRASMDFPKLQAGVLERRYKRFLADVLLPSGERVVAHCPNTGAMTGCAEPGSRVWLSHSDNPRRKLSWTWELVETESGMACIHSARANAVVREAIESQLIDFAEDCATLRSEVKFGAGSRVDLMAEWDDGRRQLIEVKAVTLCRDRGVGVFPDAVSVRAKKHIKELMAVRDANTRVALVFCVFHEGIERVAAAGDIDPDYAHDLAAAAAGGLELLALKVSLDPRHLVPDGLLPVLVD</sequence>
<feature type="domain" description="Sugar fermentation stimulation protein C-terminal" evidence="2">
    <location>
        <begin position="86"/>
        <end position="224"/>
    </location>
</feature>
<evidence type="ECO:0000313" key="5">
    <source>
        <dbReference type="Proteomes" id="UP000004699"/>
    </source>
</evidence>
<accession>B8KRY0</accession>
<dbReference type="EMBL" id="DS999411">
    <property type="protein sequence ID" value="EED36233.1"/>
    <property type="molecule type" value="Genomic_DNA"/>
</dbReference>
<dbReference type="InterPro" id="IPR005224">
    <property type="entry name" value="SfsA"/>
</dbReference>
<name>B8KRY0_9GAMM</name>
<dbReference type="CDD" id="cd22359">
    <property type="entry name" value="SfsA-like_bacterial"/>
    <property type="match status" value="1"/>
</dbReference>
<evidence type="ECO:0000259" key="2">
    <source>
        <dbReference type="Pfam" id="PF03749"/>
    </source>
</evidence>
<dbReference type="NCBIfam" id="TIGR00230">
    <property type="entry name" value="sfsA"/>
    <property type="match status" value="1"/>
</dbReference>